<reference evidence="3 4" key="1">
    <citation type="journal article" date="2013" name="PLoS Genet.">
        <title>The genome and development-dependent transcriptomes of Pyronema confluens: a window into fungal evolution.</title>
        <authorList>
            <person name="Traeger S."/>
            <person name="Altegoer F."/>
            <person name="Freitag M."/>
            <person name="Gabaldon T."/>
            <person name="Kempken F."/>
            <person name="Kumar A."/>
            <person name="Marcet-Houben M."/>
            <person name="Poggeler S."/>
            <person name="Stajich J.E."/>
            <person name="Nowrousian M."/>
        </authorList>
    </citation>
    <scope>NUCLEOTIDE SEQUENCE [LARGE SCALE GENOMIC DNA]</scope>
    <source>
        <strain evidence="4">CBS 100304</strain>
        <tissue evidence="3">Vegetative mycelium</tissue>
    </source>
</reference>
<feature type="transmembrane region" description="Helical" evidence="2">
    <location>
        <begin position="102"/>
        <end position="120"/>
    </location>
</feature>
<evidence type="ECO:0000256" key="1">
    <source>
        <dbReference type="SAM" id="MobiDB-lite"/>
    </source>
</evidence>
<sequence>MHRPVEAAPVLFGAYPTTELASPSYVPNPRGRGTVDLLLSSVITLTLCVYTSIHLNIAPDSAKAMLQVSIPRFWARTNNKSTPPNSKGTKEFGIKRATVYKFYWVIIALIAPEFVLFAAFDQWQNARALCKALKDLDQQEANLQPDSPPPAESSSTSSNSHSAPLIESTEANPQTDTAPRISVRDLLQPTISASTEAKVWSDITMTSAFFIVMGGFAYRRGKAFQIPDDKLKFPYLMLTPQGFLTLAKEKVITPGILDHKSIADRSKADSLAKFLVCVQAFWMVLNVIARKVSGLPNTLIELNVVVHVAVTVVVYAIWWDKPLAVQNPIILNPLHDLNDSQVPDISHISAEEKNFKRDKELWNLHAELLLLHPDESPLKHLDYDGIDNIATRRWACYNSSHYVQRWLTFGFHWSDDFVNFSVKKISNSNINASIPGAPGLKFEILVPEGLKTDTWSEKKKRTESANMQSIVGAPPNGFLLSPRKLLVWKTDSDQRLFASYTHSDEYFITESEIILLKQLSSYCDQIPDRSPVPAGSKSCSYARPNPSNLYVEEFIISDKDSRIGFAVFGAMFLSLIYAACHASAWNSHFPTLTERSLWRGSCIAVGAGVPLVFLMATVFNSITDYVVKENRHKYFHNRTLFIAKLLYVFNYLICVMLTASMSLLYAAARTFIVLETFISVRSLPLGAYESVNWVEYLPHG</sequence>
<dbReference type="Proteomes" id="UP000018144">
    <property type="component" value="Unassembled WGS sequence"/>
</dbReference>
<feature type="transmembrane region" description="Helical" evidence="2">
    <location>
        <begin position="37"/>
        <end position="57"/>
    </location>
</feature>
<dbReference type="EMBL" id="HF935604">
    <property type="protein sequence ID" value="CCX31514.1"/>
    <property type="molecule type" value="Genomic_DNA"/>
</dbReference>
<name>U4LHB6_PYROM</name>
<feature type="transmembrane region" description="Helical" evidence="2">
    <location>
        <begin position="199"/>
        <end position="218"/>
    </location>
</feature>
<dbReference type="PANTHER" id="PTHR35043">
    <property type="entry name" value="TRANSCRIPTION FACTOR DOMAIN-CONTAINING PROTEIN"/>
    <property type="match status" value="1"/>
</dbReference>
<evidence type="ECO:0000313" key="3">
    <source>
        <dbReference type="EMBL" id="CCX31514.1"/>
    </source>
</evidence>
<feature type="transmembrane region" description="Helical" evidence="2">
    <location>
        <begin position="270"/>
        <end position="288"/>
    </location>
</feature>
<feature type="region of interest" description="Disordered" evidence="1">
    <location>
        <begin position="141"/>
        <end position="179"/>
    </location>
</feature>
<keyword evidence="4" id="KW-1185">Reference proteome</keyword>
<evidence type="ECO:0000313" key="4">
    <source>
        <dbReference type="Proteomes" id="UP000018144"/>
    </source>
</evidence>
<dbReference type="STRING" id="1076935.U4LHB6"/>
<dbReference type="OMA" id="ERGHWIP"/>
<feature type="transmembrane region" description="Helical" evidence="2">
    <location>
        <begin position="300"/>
        <end position="319"/>
    </location>
</feature>
<feature type="compositionally biased region" description="Low complexity" evidence="1">
    <location>
        <begin position="152"/>
        <end position="164"/>
    </location>
</feature>
<keyword evidence="2" id="KW-0472">Membrane</keyword>
<proteinExistence type="predicted"/>
<dbReference type="eggNOG" id="ENOG502S6E5">
    <property type="taxonomic scope" value="Eukaryota"/>
</dbReference>
<dbReference type="PANTHER" id="PTHR35043:SF7">
    <property type="entry name" value="TRANSCRIPTION FACTOR DOMAIN-CONTAINING PROTEIN"/>
    <property type="match status" value="1"/>
</dbReference>
<organism evidence="3 4">
    <name type="scientific">Pyronema omphalodes (strain CBS 100304)</name>
    <name type="common">Pyronema confluens</name>
    <dbReference type="NCBI Taxonomy" id="1076935"/>
    <lineage>
        <taxon>Eukaryota</taxon>
        <taxon>Fungi</taxon>
        <taxon>Dikarya</taxon>
        <taxon>Ascomycota</taxon>
        <taxon>Pezizomycotina</taxon>
        <taxon>Pezizomycetes</taxon>
        <taxon>Pezizales</taxon>
        <taxon>Pyronemataceae</taxon>
        <taxon>Pyronema</taxon>
    </lineage>
</organism>
<dbReference type="AlphaFoldDB" id="U4LHB6"/>
<keyword evidence="2" id="KW-1133">Transmembrane helix</keyword>
<protein>
    <submittedName>
        <fullName evidence="3">Uncharacterized protein</fullName>
    </submittedName>
</protein>
<feature type="transmembrane region" description="Helical" evidence="2">
    <location>
        <begin position="563"/>
        <end position="585"/>
    </location>
</feature>
<dbReference type="OrthoDB" id="9451547at2759"/>
<feature type="transmembrane region" description="Helical" evidence="2">
    <location>
        <begin position="597"/>
        <end position="619"/>
    </location>
</feature>
<keyword evidence="2" id="KW-0812">Transmembrane</keyword>
<feature type="transmembrane region" description="Helical" evidence="2">
    <location>
        <begin position="640"/>
        <end position="667"/>
    </location>
</feature>
<evidence type="ECO:0000256" key="2">
    <source>
        <dbReference type="SAM" id="Phobius"/>
    </source>
</evidence>
<gene>
    <name evidence="3" type="ORF">PCON_10863</name>
</gene>
<accession>U4LHB6</accession>